<evidence type="ECO:0000313" key="1">
    <source>
        <dbReference type="EMBL" id="SVB28115.1"/>
    </source>
</evidence>
<evidence type="ECO:0008006" key="2">
    <source>
        <dbReference type="Google" id="ProtNLM"/>
    </source>
</evidence>
<sequence>VLAMALLTLSLPLTSSQEYVPSEEWSAEGGHSVLMEQYTATWCDVCASVDVWMPDFTSANGNRVARVAVHDTFDDPLGTPITAHRAQYHSTALAAPSFWFDGSLLFGGAPDKASLHRALLSAEGQRVDDTRMVLVVRALTASQISISVELSDIATPDSTQVSLFALRASASIGPEQATNGITEHHDVAFAYAETSIGGDAKWSYPDASWDDATGAGQSVEPGGVVVLTRTLELPEGVATEELRIVAVHESSSAEGSEPSTMGAVAVSLGDQGDSDGVGLLVPLSLILVLSTLAITARSRR</sequence>
<dbReference type="AlphaFoldDB" id="A0A382CPU6"/>
<protein>
    <recommendedName>
        <fullName evidence="2">Thioredoxin domain-containing protein</fullName>
    </recommendedName>
</protein>
<feature type="non-terminal residue" evidence="1">
    <location>
        <position position="1"/>
    </location>
</feature>
<reference evidence="1" key="1">
    <citation type="submission" date="2018-05" db="EMBL/GenBank/DDBJ databases">
        <authorList>
            <person name="Lanie J.A."/>
            <person name="Ng W.-L."/>
            <person name="Kazmierczak K.M."/>
            <person name="Andrzejewski T.M."/>
            <person name="Davidsen T.M."/>
            <person name="Wayne K.J."/>
            <person name="Tettelin H."/>
            <person name="Glass J.I."/>
            <person name="Rusch D."/>
            <person name="Podicherti R."/>
            <person name="Tsui H.-C.T."/>
            <person name="Winkler M.E."/>
        </authorList>
    </citation>
    <scope>NUCLEOTIDE SEQUENCE</scope>
</reference>
<dbReference type="EMBL" id="UINC01035544">
    <property type="protein sequence ID" value="SVB28115.1"/>
    <property type="molecule type" value="Genomic_DNA"/>
</dbReference>
<proteinExistence type="predicted"/>
<accession>A0A382CPU6</accession>
<name>A0A382CPU6_9ZZZZ</name>
<gene>
    <name evidence="1" type="ORF">METZ01_LOCUS180969</name>
</gene>
<organism evidence="1">
    <name type="scientific">marine metagenome</name>
    <dbReference type="NCBI Taxonomy" id="408172"/>
    <lineage>
        <taxon>unclassified sequences</taxon>
        <taxon>metagenomes</taxon>
        <taxon>ecological metagenomes</taxon>
    </lineage>
</organism>